<feature type="transmembrane region" description="Helical" evidence="8">
    <location>
        <begin position="87"/>
        <end position="106"/>
    </location>
</feature>
<evidence type="ECO:0000313" key="10">
    <source>
        <dbReference type="EMBL" id="GAA0739398.1"/>
    </source>
</evidence>
<evidence type="ECO:0000256" key="6">
    <source>
        <dbReference type="ARBA" id="ARBA00035642"/>
    </source>
</evidence>
<feature type="transmembrane region" description="Helical" evidence="8">
    <location>
        <begin position="59"/>
        <end position="81"/>
    </location>
</feature>
<comment type="subcellular location">
    <subcellularLocation>
        <location evidence="8">Cell membrane</location>
        <topology evidence="8">Multi-pass membrane protein</topology>
    </subcellularLocation>
    <subcellularLocation>
        <location evidence="1">Membrane</location>
        <topology evidence="1">Multi-pass membrane protein</topology>
    </subcellularLocation>
</comment>
<dbReference type="PANTHER" id="PTHR30177:SF4">
    <property type="entry name" value="OSMOPROTECTANT IMPORT PERMEASE PROTEIN OSMW"/>
    <property type="match status" value="1"/>
</dbReference>
<evidence type="ECO:0000256" key="5">
    <source>
        <dbReference type="ARBA" id="ARBA00023136"/>
    </source>
</evidence>
<dbReference type="InterPro" id="IPR000515">
    <property type="entry name" value="MetI-like"/>
</dbReference>
<dbReference type="EMBL" id="BAAACG010000008">
    <property type="protein sequence ID" value="GAA0739398.1"/>
    <property type="molecule type" value="Genomic_DNA"/>
</dbReference>
<evidence type="ECO:0000256" key="8">
    <source>
        <dbReference type="RuleBase" id="RU363032"/>
    </source>
</evidence>
<comment type="similarity">
    <text evidence="7">In the N-terminal section; belongs to the binding-protein-dependent transport system permease family.</text>
</comment>
<organism evidence="10 11">
    <name type="scientific">Clostridium oceanicum</name>
    <dbReference type="NCBI Taxonomy" id="1543"/>
    <lineage>
        <taxon>Bacteria</taxon>
        <taxon>Bacillati</taxon>
        <taxon>Bacillota</taxon>
        <taxon>Clostridia</taxon>
        <taxon>Eubacteriales</taxon>
        <taxon>Clostridiaceae</taxon>
        <taxon>Clostridium</taxon>
    </lineage>
</organism>
<dbReference type="SUPFAM" id="SSF53850">
    <property type="entry name" value="Periplasmic binding protein-like II"/>
    <property type="match status" value="1"/>
</dbReference>
<dbReference type="Gene3D" id="3.40.190.120">
    <property type="entry name" value="Osmoprotection protein (prox), domain 2"/>
    <property type="match status" value="1"/>
</dbReference>
<accession>A0ABN1JGJ2</accession>
<keyword evidence="11" id="KW-1185">Reference proteome</keyword>
<dbReference type="CDD" id="cd13609">
    <property type="entry name" value="PBP2_Opu_like_1"/>
    <property type="match status" value="1"/>
</dbReference>
<comment type="similarity">
    <text evidence="6">In the C-terminal section; belongs to the OsmX family.</text>
</comment>
<dbReference type="Gene3D" id="1.10.3720.10">
    <property type="entry name" value="MetI-like"/>
    <property type="match status" value="1"/>
</dbReference>
<keyword evidence="3 8" id="KW-0812">Transmembrane</keyword>
<dbReference type="InterPro" id="IPR007210">
    <property type="entry name" value="ABC_Gly_betaine_transp_sub-bd"/>
</dbReference>
<evidence type="ECO:0000313" key="11">
    <source>
        <dbReference type="Proteomes" id="UP001501510"/>
    </source>
</evidence>
<dbReference type="PANTHER" id="PTHR30177">
    <property type="entry name" value="GLYCINE BETAINE/L-PROLINE TRANSPORT SYSTEM PERMEASE PROTEIN PROW"/>
    <property type="match status" value="1"/>
</dbReference>
<dbReference type="Pfam" id="PF04069">
    <property type="entry name" value="OpuAC"/>
    <property type="match status" value="1"/>
</dbReference>
<dbReference type="Gene3D" id="3.40.190.10">
    <property type="entry name" value="Periplasmic binding protein-like II"/>
    <property type="match status" value="1"/>
</dbReference>
<evidence type="ECO:0000256" key="3">
    <source>
        <dbReference type="ARBA" id="ARBA00022692"/>
    </source>
</evidence>
<dbReference type="InterPro" id="IPR035906">
    <property type="entry name" value="MetI-like_sf"/>
</dbReference>
<dbReference type="Pfam" id="PF00528">
    <property type="entry name" value="BPD_transp_1"/>
    <property type="match status" value="1"/>
</dbReference>
<dbReference type="CDD" id="cd06261">
    <property type="entry name" value="TM_PBP2"/>
    <property type="match status" value="1"/>
</dbReference>
<dbReference type="SUPFAM" id="SSF161098">
    <property type="entry name" value="MetI-like"/>
    <property type="match status" value="1"/>
</dbReference>
<sequence>MNKISFLDFIVKRKSQLLNLTLEHIGLSLIAIIIAVIIGIPLGILIFKRKKLTKPIMGMANVAQAIPSIALLGFLIPFLGIGSKPSIIMVVIYSLLPILKNTYTALNSINPDTVEAARGMGMTNNQILRIVQLPLSLPIIMAGIRISAVTAIGLMTIAAFIGAGGLGYLVFTGVQTVDNNMILAGAIPACILALLMDFIIGKIENSVTPAGITTTNLKGIKRKKHTLFNPSKAPKIISAILIIAIIIGTIGYFITKKDKIVIGSKNYNEQLILGNMLAELIENNTNLKVEKKLNLGGTSVAFTALKSGELDMYPEYTGTALISIMKKPIINNPSKVYNVVKDYYNKNFNISWLKPLGFNNTYTLAITQSTAKKYNLKTISDLSKVSSNLNLGCNMEFTGRKDGLKGLESVYNTKFNKVKAIDGGLRYTSLKNKKTDVADAFSTEGLLKAFNLKVLKDDKHIFPPYYPAPIIRNETLKKHPELKPLINKLSGKISEKEMRNMNYKVDKLGKSPENVASQFLKSKNLIK</sequence>
<evidence type="ECO:0000256" key="7">
    <source>
        <dbReference type="ARBA" id="ARBA00035652"/>
    </source>
</evidence>
<keyword evidence="2 8" id="KW-0813">Transport</keyword>
<dbReference type="PROSITE" id="PS50928">
    <property type="entry name" value="ABC_TM1"/>
    <property type="match status" value="1"/>
</dbReference>
<evidence type="ECO:0000256" key="4">
    <source>
        <dbReference type="ARBA" id="ARBA00022989"/>
    </source>
</evidence>
<protein>
    <submittedName>
        <fullName evidence="10">Glycine betaine ABC transporter substrate-binding protein</fullName>
    </submittedName>
</protein>
<dbReference type="InterPro" id="IPR051204">
    <property type="entry name" value="ABC_transp_perm/SBD"/>
</dbReference>
<dbReference type="Proteomes" id="UP001501510">
    <property type="component" value="Unassembled WGS sequence"/>
</dbReference>
<feature type="transmembrane region" description="Helical" evidence="8">
    <location>
        <begin position="127"/>
        <end position="146"/>
    </location>
</feature>
<name>A0ABN1JGJ2_9CLOT</name>
<evidence type="ECO:0000256" key="2">
    <source>
        <dbReference type="ARBA" id="ARBA00022448"/>
    </source>
</evidence>
<keyword evidence="5 8" id="KW-0472">Membrane</keyword>
<reference evidence="10 11" key="1">
    <citation type="journal article" date="2019" name="Int. J. Syst. Evol. Microbiol.">
        <title>The Global Catalogue of Microorganisms (GCM) 10K type strain sequencing project: providing services to taxonomists for standard genome sequencing and annotation.</title>
        <authorList>
            <consortium name="The Broad Institute Genomics Platform"/>
            <consortium name="The Broad Institute Genome Sequencing Center for Infectious Disease"/>
            <person name="Wu L."/>
            <person name="Ma J."/>
        </authorList>
    </citation>
    <scope>NUCLEOTIDE SEQUENCE [LARGE SCALE GENOMIC DNA]</scope>
    <source>
        <strain evidence="10 11">JCM 1407</strain>
    </source>
</reference>
<feature type="transmembrane region" description="Helical" evidence="8">
    <location>
        <begin position="181"/>
        <end position="200"/>
    </location>
</feature>
<feature type="transmembrane region" description="Helical" evidence="8">
    <location>
        <begin position="236"/>
        <end position="255"/>
    </location>
</feature>
<feature type="transmembrane region" description="Helical" evidence="8">
    <location>
        <begin position="25"/>
        <end position="47"/>
    </location>
</feature>
<feature type="transmembrane region" description="Helical" evidence="8">
    <location>
        <begin position="152"/>
        <end position="174"/>
    </location>
</feature>
<feature type="domain" description="ABC transmembrane type-1" evidence="9">
    <location>
        <begin position="21"/>
        <end position="200"/>
    </location>
</feature>
<evidence type="ECO:0000259" key="9">
    <source>
        <dbReference type="PROSITE" id="PS50928"/>
    </source>
</evidence>
<gene>
    <name evidence="10" type="ORF">GCM10008906_18140</name>
</gene>
<keyword evidence="4 8" id="KW-1133">Transmembrane helix</keyword>
<comment type="caution">
    <text evidence="10">The sequence shown here is derived from an EMBL/GenBank/DDBJ whole genome shotgun (WGS) entry which is preliminary data.</text>
</comment>
<dbReference type="RefSeq" id="WP_343760938.1">
    <property type="nucleotide sequence ID" value="NZ_BAAACG010000008.1"/>
</dbReference>
<comment type="similarity">
    <text evidence="8">Belongs to the binding-protein-dependent transport system permease family.</text>
</comment>
<proteinExistence type="inferred from homology"/>
<evidence type="ECO:0000256" key="1">
    <source>
        <dbReference type="ARBA" id="ARBA00004141"/>
    </source>
</evidence>